<dbReference type="InterPro" id="IPR012394">
    <property type="entry name" value="Aldehyde_DH_NAD(P)"/>
</dbReference>
<dbReference type="PANTHER" id="PTHR43570:SF16">
    <property type="entry name" value="ALDEHYDE DEHYDROGENASE TYPE III, ISOFORM Q"/>
    <property type="match status" value="1"/>
</dbReference>
<comment type="caution">
    <text evidence="9">The sequence shown here is derived from an EMBL/GenBank/DDBJ whole genome shotgun (WGS) entry which is preliminary data.</text>
</comment>
<name>A0A3N0CHF4_9ACTN</name>
<dbReference type="PIRSF" id="PIRSF036492">
    <property type="entry name" value="ALDH"/>
    <property type="match status" value="1"/>
</dbReference>
<evidence type="ECO:0000256" key="2">
    <source>
        <dbReference type="ARBA" id="ARBA00023002"/>
    </source>
</evidence>
<evidence type="ECO:0000256" key="4">
    <source>
        <dbReference type="PIRNR" id="PIRNR036492"/>
    </source>
</evidence>
<dbReference type="PROSITE" id="PS00687">
    <property type="entry name" value="ALDEHYDE_DEHYDR_GLU"/>
    <property type="match status" value="1"/>
</dbReference>
<dbReference type="Pfam" id="PF00171">
    <property type="entry name" value="Aldedh"/>
    <property type="match status" value="1"/>
</dbReference>
<keyword evidence="2 4" id="KW-0560">Oxidoreductase</keyword>
<dbReference type="Gene3D" id="3.40.605.10">
    <property type="entry name" value="Aldehyde Dehydrogenase, Chain A, domain 1"/>
    <property type="match status" value="1"/>
</dbReference>
<dbReference type="PROSITE" id="PS00070">
    <property type="entry name" value="ALDEHYDE_DEHYDR_CYS"/>
    <property type="match status" value="1"/>
</dbReference>
<evidence type="ECO:0000256" key="5">
    <source>
        <dbReference type="PIRSR" id="PIRSR036492-1"/>
    </source>
</evidence>
<dbReference type="RefSeq" id="WP_123228150.1">
    <property type="nucleotide sequence ID" value="NZ_RJSE01000007.1"/>
</dbReference>
<evidence type="ECO:0000259" key="8">
    <source>
        <dbReference type="Pfam" id="PF00171"/>
    </source>
</evidence>
<dbReference type="EMBL" id="RJSE01000007">
    <property type="protein sequence ID" value="RNL62858.1"/>
    <property type="molecule type" value="Genomic_DNA"/>
</dbReference>
<dbReference type="InterPro" id="IPR016160">
    <property type="entry name" value="Ald_DH_CS_CYS"/>
</dbReference>
<dbReference type="GO" id="GO:0004029">
    <property type="term" value="F:aldehyde dehydrogenase (NAD+) activity"/>
    <property type="evidence" value="ECO:0007669"/>
    <property type="project" value="TreeGrafter"/>
</dbReference>
<feature type="domain" description="Aldehyde dehydrogenase" evidence="8">
    <location>
        <begin position="11"/>
        <end position="435"/>
    </location>
</feature>
<keyword evidence="3" id="KW-0520">NAD</keyword>
<comment type="similarity">
    <text evidence="1 4 7">Belongs to the aldehyde dehydrogenase family.</text>
</comment>
<dbReference type="Gene3D" id="3.40.309.10">
    <property type="entry name" value="Aldehyde Dehydrogenase, Chain A, domain 2"/>
    <property type="match status" value="1"/>
</dbReference>
<dbReference type="InterPro" id="IPR016163">
    <property type="entry name" value="Ald_DH_C"/>
</dbReference>
<dbReference type="Proteomes" id="UP000267128">
    <property type="component" value="Unassembled WGS sequence"/>
</dbReference>
<keyword evidence="10" id="KW-1185">Reference proteome</keyword>
<reference evidence="9 10" key="1">
    <citation type="submission" date="2018-11" db="EMBL/GenBank/DDBJ databases">
        <authorList>
            <person name="Li F."/>
        </authorList>
    </citation>
    <scope>NUCLEOTIDE SEQUENCE [LARGE SCALE GENOMIC DNA]</scope>
    <source>
        <strain evidence="9 10">Gsoil 097</strain>
    </source>
</reference>
<evidence type="ECO:0000313" key="10">
    <source>
        <dbReference type="Proteomes" id="UP000267128"/>
    </source>
</evidence>
<dbReference type="GO" id="GO:0006081">
    <property type="term" value="P:aldehyde metabolic process"/>
    <property type="evidence" value="ECO:0007669"/>
    <property type="project" value="InterPro"/>
</dbReference>
<organism evidence="9 10">
    <name type="scientific">Nocardioides marmoriginsengisoli</name>
    <dbReference type="NCBI Taxonomy" id="661483"/>
    <lineage>
        <taxon>Bacteria</taxon>
        <taxon>Bacillati</taxon>
        <taxon>Actinomycetota</taxon>
        <taxon>Actinomycetes</taxon>
        <taxon>Propionibacteriales</taxon>
        <taxon>Nocardioidaceae</taxon>
        <taxon>Nocardioides</taxon>
    </lineage>
</organism>
<feature type="active site" evidence="5 6">
    <location>
        <position position="218"/>
    </location>
</feature>
<proteinExistence type="inferred from homology"/>
<evidence type="ECO:0000256" key="7">
    <source>
        <dbReference type="RuleBase" id="RU003345"/>
    </source>
</evidence>
<evidence type="ECO:0000256" key="3">
    <source>
        <dbReference type="ARBA" id="ARBA00023027"/>
    </source>
</evidence>
<gene>
    <name evidence="9" type="ORF">EFK50_14080</name>
</gene>
<dbReference type="InterPro" id="IPR016162">
    <property type="entry name" value="Ald_DH_N"/>
</dbReference>
<evidence type="ECO:0000256" key="1">
    <source>
        <dbReference type="ARBA" id="ARBA00009986"/>
    </source>
</evidence>
<dbReference type="OrthoDB" id="6882680at2"/>
<evidence type="ECO:0000256" key="6">
    <source>
        <dbReference type="PROSITE-ProRule" id="PRU10007"/>
    </source>
</evidence>
<dbReference type="PANTHER" id="PTHR43570">
    <property type="entry name" value="ALDEHYDE DEHYDROGENASE"/>
    <property type="match status" value="1"/>
</dbReference>
<protein>
    <recommendedName>
        <fullName evidence="4">Aldehyde dehydrogenase</fullName>
    </recommendedName>
</protein>
<dbReference type="InterPro" id="IPR029510">
    <property type="entry name" value="Ald_DH_CS_GLU"/>
</dbReference>
<dbReference type="CDD" id="cd07087">
    <property type="entry name" value="ALDH_F3-13-14_CALDH-like"/>
    <property type="match status" value="1"/>
</dbReference>
<evidence type="ECO:0000313" key="9">
    <source>
        <dbReference type="EMBL" id="RNL62858.1"/>
    </source>
</evidence>
<dbReference type="FunFam" id="3.40.309.10:FF:000003">
    <property type="entry name" value="Aldehyde dehydrogenase"/>
    <property type="match status" value="1"/>
</dbReference>
<dbReference type="InterPro" id="IPR016161">
    <property type="entry name" value="Ald_DH/histidinol_DH"/>
</dbReference>
<dbReference type="GO" id="GO:0005737">
    <property type="term" value="C:cytoplasm"/>
    <property type="evidence" value="ECO:0007669"/>
    <property type="project" value="TreeGrafter"/>
</dbReference>
<dbReference type="AlphaFoldDB" id="A0A3N0CHF4"/>
<dbReference type="InterPro" id="IPR015590">
    <property type="entry name" value="Aldehyde_DH_dom"/>
</dbReference>
<dbReference type="FunFam" id="3.40.605.10:FF:000004">
    <property type="entry name" value="Aldehyde dehydrogenase"/>
    <property type="match status" value="1"/>
</dbReference>
<dbReference type="SUPFAM" id="SSF53720">
    <property type="entry name" value="ALDH-like"/>
    <property type="match status" value="1"/>
</dbReference>
<sequence>MTSTITPDARAITSQVDALRASYGSGRTRPLAWRRQQLAALDMLLVENGSDIEVAIGIDLGKHPLETHLAEIGTVRAEIELAMRNLEQWARPRTIEVGDALQPAQGFIQREPLGTVLIISPWNYPVHLLLMPCVGAIAAGNTVVLKPSELAPATSELMARLIPQYLDGSGVLVVEGGVEETTELLALPWDHIFYTGNGAVGRIVAAAAAKHLSPTTLELGGKSPVWIDSSADIDEAAHWLAWGKFANAGQTCVAPDYVMAPAAVVPSLVNALQREISALYGINPRESADLGRVVNRRHLDRLVGLLDGAIIAIGGDVDPEDRYLAPTVLTDVKPSDPVMAQEIFGPILPVMSVPTADAAIDYINAGDKPLAMYVFSGDEAVTNAFLARTSSGGVAINSVMIQIGVHDLPFGGVGESGNGAYHGEVTMRTFSHDRSVLVKGAGQNLMRFSEPPYTTEKEQMLRSYAAPPTEA</sequence>
<accession>A0A3N0CHF4</accession>
<feature type="active site" evidence="5">
    <location>
        <position position="252"/>
    </location>
</feature>